<name>A0A9X1NQN2_9HYPH</name>
<dbReference type="RefSeq" id="WP_231812769.1">
    <property type="nucleotide sequence ID" value="NZ_JAJOZR010000003.1"/>
</dbReference>
<protein>
    <submittedName>
        <fullName evidence="1">DUF1810 domain-containing protein</fullName>
    </submittedName>
</protein>
<dbReference type="EMBL" id="JAJOZR010000003">
    <property type="protein sequence ID" value="MCD7108623.1"/>
    <property type="molecule type" value="Genomic_DNA"/>
</dbReference>
<dbReference type="InterPro" id="IPR014937">
    <property type="entry name" value="DUF1810"/>
</dbReference>
<proteinExistence type="predicted"/>
<reference evidence="1" key="1">
    <citation type="submission" date="2021-12" db="EMBL/GenBank/DDBJ databases">
        <authorList>
            <person name="Li Y."/>
        </authorList>
    </citation>
    <scope>NUCLEOTIDE SEQUENCE</scope>
    <source>
        <strain evidence="1">DKSPLA3</strain>
    </source>
</reference>
<dbReference type="Proteomes" id="UP001139089">
    <property type="component" value="Unassembled WGS sequence"/>
</dbReference>
<sequence>MKDTFHLTRFIDAQSRVYSQALGELTAGEKRTHWMWFVFPQIEGLGSSPTARHFAISGLTEAQAYLRHPLLGKRLLACTTTVNGLDDALTARAIFSSPDDLKFRSSMTLFAHAATHSGSDAIPFQTALKRYFGGKPDLRTLDLLKPALARPAALQAATGGR</sequence>
<keyword evidence="2" id="KW-1185">Reference proteome</keyword>
<dbReference type="SUPFAM" id="SSF140736">
    <property type="entry name" value="Rv1873-like"/>
    <property type="match status" value="1"/>
</dbReference>
<comment type="caution">
    <text evidence="1">The sequence shown here is derived from an EMBL/GenBank/DDBJ whole genome shotgun (WGS) entry which is preliminary data.</text>
</comment>
<dbReference type="Pfam" id="PF08837">
    <property type="entry name" value="DUF1810"/>
    <property type="match status" value="1"/>
</dbReference>
<gene>
    <name evidence="1" type="ORF">LRX75_06165</name>
</gene>
<dbReference type="PIRSF" id="PIRSF008546">
    <property type="entry name" value="UCP008546"/>
    <property type="match status" value="1"/>
</dbReference>
<dbReference type="AlphaFoldDB" id="A0A9X1NQN2"/>
<dbReference type="Gene3D" id="1.25.40.380">
    <property type="entry name" value="Protein of unknown function DUF1810"/>
    <property type="match status" value="1"/>
</dbReference>
<evidence type="ECO:0000313" key="1">
    <source>
        <dbReference type="EMBL" id="MCD7108623.1"/>
    </source>
</evidence>
<dbReference type="InterPro" id="IPR036287">
    <property type="entry name" value="Rv1873-like_sf"/>
</dbReference>
<accession>A0A9X1NQN2</accession>
<evidence type="ECO:0000313" key="2">
    <source>
        <dbReference type="Proteomes" id="UP001139089"/>
    </source>
</evidence>
<organism evidence="1 2">
    <name type="scientific">Rhizobium quercicola</name>
    <dbReference type="NCBI Taxonomy" id="2901226"/>
    <lineage>
        <taxon>Bacteria</taxon>
        <taxon>Pseudomonadati</taxon>
        <taxon>Pseudomonadota</taxon>
        <taxon>Alphaproteobacteria</taxon>
        <taxon>Hyphomicrobiales</taxon>
        <taxon>Rhizobiaceae</taxon>
        <taxon>Rhizobium/Agrobacterium group</taxon>
        <taxon>Rhizobium</taxon>
    </lineage>
</organism>